<evidence type="ECO:0000256" key="3">
    <source>
        <dbReference type="ARBA" id="ARBA00022475"/>
    </source>
</evidence>
<evidence type="ECO:0000313" key="10">
    <source>
        <dbReference type="EMBL" id="RIJ21567.1"/>
    </source>
</evidence>
<evidence type="ECO:0000256" key="4">
    <source>
        <dbReference type="ARBA" id="ARBA00022692"/>
    </source>
</evidence>
<dbReference type="PANTHER" id="PTHR42703">
    <property type="entry name" value="NADH DEHYDROGENASE"/>
    <property type="match status" value="1"/>
</dbReference>
<feature type="transmembrane region" description="Helical" evidence="8">
    <location>
        <begin position="79"/>
        <end position="101"/>
    </location>
</feature>
<evidence type="ECO:0000259" key="9">
    <source>
        <dbReference type="Pfam" id="PF00361"/>
    </source>
</evidence>
<feature type="domain" description="NADH:quinone oxidoreductase/Mrp antiporter transmembrane" evidence="9">
    <location>
        <begin position="130"/>
        <end position="424"/>
    </location>
</feature>
<dbReference type="Proteomes" id="UP000265431">
    <property type="component" value="Unassembled WGS sequence"/>
</dbReference>
<dbReference type="EMBL" id="QWGB01000008">
    <property type="protein sequence ID" value="RIJ21567.1"/>
    <property type="molecule type" value="Genomic_DNA"/>
</dbReference>
<evidence type="ECO:0000256" key="5">
    <source>
        <dbReference type="ARBA" id="ARBA00022989"/>
    </source>
</evidence>
<dbReference type="PRINTS" id="PR01434">
    <property type="entry name" value="NADHDHGNASE5"/>
</dbReference>
<feature type="transmembrane region" description="Helical" evidence="8">
    <location>
        <begin position="346"/>
        <end position="364"/>
    </location>
</feature>
<keyword evidence="6 8" id="KW-0472">Membrane</keyword>
<accession>A0A399QVH6</accession>
<feature type="transmembrane region" description="Helical" evidence="8">
    <location>
        <begin position="414"/>
        <end position="438"/>
    </location>
</feature>
<feature type="transmembrane region" description="Helical" evidence="8">
    <location>
        <begin position="36"/>
        <end position="53"/>
    </location>
</feature>
<evidence type="ECO:0000256" key="1">
    <source>
        <dbReference type="ARBA" id="ARBA00004651"/>
    </source>
</evidence>
<evidence type="ECO:0000256" key="6">
    <source>
        <dbReference type="ARBA" id="ARBA00023136"/>
    </source>
</evidence>
<dbReference type="OrthoDB" id="9811798at2"/>
<evidence type="ECO:0000256" key="2">
    <source>
        <dbReference type="ARBA" id="ARBA00005346"/>
    </source>
</evidence>
<proteinExistence type="inferred from homology"/>
<dbReference type="AlphaFoldDB" id="A0A399QVH6"/>
<feature type="transmembrane region" description="Helical" evidence="8">
    <location>
        <begin position="376"/>
        <end position="394"/>
    </location>
</feature>
<feature type="transmembrane region" description="Helical" evidence="8">
    <location>
        <begin position="209"/>
        <end position="234"/>
    </location>
</feature>
<dbReference type="RefSeq" id="WP_119380286.1">
    <property type="nucleotide sequence ID" value="NZ_QWGB01000008.1"/>
</dbReference>
<gene>
    <name evidence="10" type="ORF">D1224_12425</name>
</gene>
<feature type="transmembrane region" description="Helical" evidence="8">
    <location>
        <begin position="308"/>
        <end position="326"/>
    </location>
</feature>
<keyword evidence="11" id="KW-1185">Reference proteome</keyword>
<feature type="transmembrane region" description="Helical" evidence="8">
    <location>
        <begin position="137"/>
        <end position="153"/>
    </location>
</feature>
<keyword evidence="3" id="KW-1003">Cell membrane</keyword>
<dbReference type="GO" id="GO:0005886">
    <property type="term" value="C:plasma membrane"/>
    <property type="evidence" value="ECO:0007669"/>
    <property type="project" value="UniProtKB-SubCell"/>
</dbReference>
<feature type="transmembrane region" description="Helical" evidence="8">
    <location>
        <begin position="165"/>
        <end position="189"/>
    </location>
</feature>
<comment type="subcellular location">
    <subcellularLocation>
        <location evidence="1">Cell membrane</location>
        <topology evidence="1">Multi-pass membrane protein</topology>
    </subcellularLocation>
    <subcellularLocation>
        <location evidence="7">Membrane</location>
        <topology evidence="7">Multi-pass membrane protein</topology>
    </subcellularLocation>
</comment>
<evidence type="ECO:0000256" key="7">
    <source>
        <dbReference type="RuleBase" id="RU000320"/>
    </source>
</evidence>
<feature type="transmembrane region" description="Helical" evidence="8">
    <location>
        <begin position="6"/>
        <end position="24"/>
    </location>
</feature>
<dbReference type="InterPro" id="IPR050586">
    <property type="entry name" value="CPA3_Na-H_Antiporter_D"/>
</dbReference>
<reference evidence="10 11" key="1">
    <citation type="submission" date="2018-08" db="EMBL/GenBank/DDBJ databases">
        <title>Henriciella mobilis sp. nov., isolated from seawater.</title>
        <authorList>
            <person name="Cheng H."/>
            <person name="Wu Y.-H."/>
            <person name="Xu X.-W."/>
            <person name="Guo L.-L."/>
        </authorList>
    </citation>
    <scope>NUCLEOTIDE SEQUENCE [LARGE SCALE GENOMIC DNA]</scope>
    <source>
        <strain evidence="10 11">CCUG66934</strain>
    </source>
</reference>
<keyword evidence="4 7" id="KW-0812">Transmembrane</keyword>
<dbReference type="Pfam" id="PF00361">
    <property type="entry name" value="Proton_antipo_M"/>
    <property type="match status" value="1"/>
</dbReference>
<comment type="similarity">
    <text evidence="2">Belongs to the CPA3 antiporters (TC 2.A.63) subunit D family.</text>
</comment>
<dbReference type="PANTHER" id="PTHR42703:SF1">
    <property type="entry name" value="NA(+)_H(+) ANTIPORTER SUBUNIT D1"/>
    <property type="match status" value="1"/>
</dbReference>
<name>A0A399QVH6_9PROT</name>
<feature type="transmembrane region" description="Helical" evidence="8">
    <location>
        <begin position="113"/>
        <end position="131"/>
    </location>
</feature>
<dbReference type="InterPro" id="IPR001750">
    <property type="entry name" value="ND/Mrp_TM"/>
</dbReference>
<keyword evidence="5 8" id="KW-1133">Transmembrane helix</keyword>
<sequence length="493" mass="51683">MSGEFLILAALILPLVTMAGIYLTGRLPDVREGVTLVGAGALFVVACLLTGTINGGEPAEYVLGTVVPGLDLAFKLEPLGAMFALVASGLWIVNSFYSIGYMRGNKERHQTRFYMCFAIALMGAMGVAMAGNLFTLFVFYEVLTLSTFPLVAHKGDANALRGGRIYLMTLLATSIGLLLVAIIWTATLAGSMDFVPGGLLAGVEGVTPVIASALLILFAFGIGKAALMPVHFWLPNAMVAPTPVSALLHAVAVVKAGVFTMAKVGIYVFGIDLLADTPARDFVLFVACFTIVVASLIALTKDDLKARLAYSTVGQLAYVTAGVMLANEAGMMGGALQIPAHAFGKMTLFMCAGAIYVATGKKAISEMRGLGRRMPLVFTAFLIGSLSIIGLPPLAGGWPKVLLMLGASESGDSYVAWVLIISSLLNIAYLLPIAFLALMPPRGTPEPAPYKRPEGAPALAVAAPVFTAVGTLVLFFFMGELYDFLLPAIGGQP</sequence>
<evidence type="ECO:0000256" key="8">
    <source>
        <dbReference type="SAM" id="Phobius"/>
    </source>
</evidence>
<organism evidence="10 11">
    <name type="scientific">Henriciella barbarensis</name>
    <dbReference type="NCBI Taxonomy" id="86342"/>
    <lineage>
        <taxon>Bacteria</taxon>
        <taxon>Pseudomonadati</taxon>
        <taxon>Pseudomonadota</taxon>
        <taxon>Alphaproteobacteria</taxon>
        <taxon>Hyphomonadales</taxon>
        <taxon>Hyphomonadaceae</taxon>
        <taxon>Henriciella</taxon>
    </lineage>
</organism>
<comment type="caution">
    <text evidence="10">The sequence shown here is derived from an EMBL/GenBank/DDBJ whole genome shotgun (WGS) entry which is preliminary data.</text>
</comment>
<feature type="transmembrane region" description="Helical" evidence="8">
    <location>
        <begin position="282"/>
        <end position="299"/>
    </location>
</feature>
<protein>
    <submittedName>
        <fullName evidence="10">Monovalent cation/H+ antiporter subunit D family protein</fullName>
    </submittedName>
</protein>
<evidence type="ECO:0000313" key="11">
    <source>
        <dbReference type="Proteomes" id="UP000265431"/>
    </source>
</evidence>
<feature type="transmembrane region" description="Helical" evidence="8">
    <location>
        <begin position="458"/>
        <end position="478"/>
    </location>
</feature>